<dbReference type="OrthoDB" id="1098088at2"/>
<dbReference type="AlphaFoldDB" id="A0A419S6A6"/>
<reference evidence="1 2" key="1">
    <citation type="submission" date="2016-07" db="EMBL/GenBank/DDBJ databases">
        <title>Genome of Pelobium manganitolerans.</title>
        <authorList>
            <person name="Wu S."/>
            <person name="Wang G."/>
        </authorList>
    </citation>
    <scope>NUCLEOTIDE SEQUENCE [LARGE SCALE GENOMIC DNA]</scope>
    <source>
        <strain evidence="1 2">YS-25</strain>
    </source>
</reference>
<accession>A0A419S6A6</accession>
<keyword evidence="2" id="KW-1185">Reference proteome</keyword>
<proteinExistence type="predicted"/>
<dbReference type="Proteomes" id="UP000283433">
    <property type="component" value="Unassembled WGS sequence"/>
</dbReference>
<protein>
    <recommendedName>
        <fullName evidence="3">Peptidase M48 domain-containing protein</fullName>
    </recommendedName>
</protein>
<name>A0A419S6A6_9SPHI</name>
<sequence length="207" mass="23801">MMTNNTANFLADTNIKSFAQHKKIPKVIEESALIALSHYPELKDAEIDFVFKQNIKKSVMQAQPKFATILKKRKKRAYQINISAMFKLTHSATPIHQLPQNIMIGWIGHELGHVMDYRQRNLVGMLGFGVGYLFSEKYIQKAERVADTFAVNHGLGAYIIDTKRFILDQTDLPEKYKARIARLYLSPDDIVEQVRKLEEAKTLDKSF</sequence>
<dbReference type="EMBL" id="MBTA01000023">
    <property type="protein sequence ID" value="RKD16371.1"/>
    <property type="molecule type" value="Genomic_DNA"/>
</dbReference>
<evidence type="ECO:0000313" key="2">
    <source>
        <dbReference type="Proteomes" id="UP000283433"/>
    </source>
</evidence>
<evidence type="ECO:0008006" key="3">
    <source>
        <dbReference type="Google" id="ProtNLM"/>
    </source>
</evidence>
<comment type="caution">
    <text evidence="1">The sequence shown here is derived from an EMBL/GenBank/DDBJ whole genome shotgun (WGS) entry which is preliminary data.</text>
</comment>
<gene>
    <name evidence="1" type="ORF">BCY91_04820</name>
</gene>
<organism evidence="1 2">
    <name type="scientific">Pelobium manganitolerans</name>
    <dbReference type="NCBI Taxonomy" id="1842495"/>
    <lineage>
        <taxon>Bacteria</taxon>
        <taxon>Pseudomonadati</taxon>
        <taxon>Bacteroidota</taxon>
        <taxon>Sphingobacteriia</taxon>
        <taxon>Sphingobacteriales</taxon>
        <taxon>Sphingobacteriaceae</taxon>
        <taxon>Pelobium</taxon>
    </lineage>
</organism>
<evidence type="ECO:0000313" key="1">
    <source>
        <dbReference type="EMBL" id="RKD16371.1"/>
    </source>
</evidence>